<dbReference type="AlphaFoldDB" id="A0A2S4V4S0"/>
<feature type="non-terminal residue" evidence="1">
    <location>
        <position position="317"/>
    </location>
</feature>
<accession>A0A2S4V4S0</accession>
<reference evidence="2" key="2">
    <citation type="journal article" date="2018" name="BMC Genomics">
        <title>Genomic insights into host adaptation between the wheat stripe rust pathogen (Puccinia striiformis f. sp. tritici) and the barley stripe rust pathogen (Puccinia striiformis f. sp. hordei).</title>
        <authorList>
            <person name="Xia C."/>
            <person name="Wang M."/>
            <person name="Yin C."/>
            <person name="Cornejo O.E."/>
            <person name="Hulbert S.H."/>
            <person name="Chen X."/>
        </authorList>
    </citation>
    <scope>NUCLEOTIDE SEQUENCE [LARGE SCALE GENOMIC DNA]</scope>
    <source>
        <strain evidence="2">93TX-2</strain>
    </source>
</reference>
<evidence type="ECO:0000313" key="1">
    <source>
        <dbReference type="EMBL" id="POW04497.1"/>
    </source>
</evidence>
<proteinExistence type="predicted"/>
<dbReference type="Proteomes" id="UP000238274">
    <property type="component" value="Unassembled WGS sequence"/>
</dbReference>
<gene>
    <name evidence="1" type="ORF">PSHT_11198</name>
</gene>
<keyword evidence="2" id="KW-1185">Reference proteome</keyword>
<dbReference type="OrthoDB" id="10615393at2759"/>
<evidence type="ECO:0000313" key="2">
    <source>
        <dbReference type="Proteomes" id="UP000238274"/>
    </source>
</evidence>
<dbReference type="EMBL" id="PKSM01000183">
    <property type="protein sequence ID" value="POW04497.1"/>
    <property type="molecule type" value="Genomic_DNA"/>
</dbReference>
<dbReference type="VEuPathDB" id="FungiDB:PSTT_00357"/>
<dbReference type="VEuPathDB" id="FungiDB:PSHT_11198"/>
<name>A0A2S4V4S0_9BASI</name>
<protein>
    <submittedName>
        <fullName evidence="1">Uncharacterized protein</fullName>
    </submittedName>
</protein>
<reference evidence="2" key="3">
    <citation type="journal article" date="2018" name="Mol. Plant Microbe Interact.">
        <title>Genome sequence resources for the wheat stripe rust pathogen (Puccinia striiformis f. sp. tritici) and the barley stripe rust pathogen (Puccinia striiformis f. sp. hordei).</title>
        <authorList>
            <person name="Xia C."/>
            <person name="Wang M."/>
            <person name="Yin C."/>
            <person name="Cornejo O.E."/>
            <person name="Hulbert S.H."/>
            <person name="Chen X."/>
        </authorList>
    </citation>
    <scope>NUCLEOTIDE SEQUENCE [LARGE SCALE GENOMIC DNA]</scope>
    <source>
        <strain evidence="2">93TX-2</strain>
    </source>
</reference>
<organism evidence="1 2">
    <name type="scientific">Puccinia striiformis</name>
    <dbReference type="NCBI Taxonomy" id="27350"/>
    <lineage>
        <taxon>Eukaryota</taxon>
        <taxon>Fungi</taxon>
        <taxon>Dikarya</taxon>
        <taxon>Basidiomycota</taxon>
        <taxon>Pucciniomycotina</taxon>
        <taxon>Pucciniomycetes</taxon>
        <taxon>Pucciniales</taxon>
        <taxon>Pucciniaceae</taxon>
        <taxon>Puccinia</taxon>
    </lineage>
</organism>
<comment type="caution">
    <text evidence="1">The sequence shown here is derived from an EMBL/GenBank/DDBJ whole genome shotgun (WGS) entry which is preliminary data.</text>
</comment>
<sequence>MVPINLECLLFLEHGSLADSPRIAMGWTKICSQLVLSPWEVDLQDMDWMAFQAGAMQFLVMYATHLLPHMEEANLSKKINWFASITDHPEEGPNHNFLLKGSAVLVENPAHVKVSLNMIDQSDLEPSHAQEWVGKASPDIPTPVLYGLLAQAFKRKIATNTNHPDEPASKHHCKGVAIDLDEIEILDLAPPIQSPGTNNNPGKNKKKTFRFPMLPSWIGMERIPMEEYLNVVHIPANDISFSNGASLTGATFGAQTRMTCGAWFSTRPASLLWEGVPRLDEYVDVMEHSFCPAFTSPPPLASGSGLAHQVIYDECNF</sequence>
<reference evidence="1 2" key="1">
    <citation type="submission" date="2017-12" db="EMBL/GenBank/DDBJ databases">
        <title>Gene loss provides genomic basis for host adaptation in cereal stripe rust fungi.</title>
        <authorList>
            <person name="Xia C."/>
        </authorList>
    </citation>
    <scope>NUCLEOTIDE SEQUENCE [LARGE SCALE GENOMIC DNA]</scope>
    <source>
        <strain evidence="1 2">93TX-2</strain>
    </source>
</reference>